<feature type="region of interest" description="Disordered" evidence="1">
    <location>
        <begin position="1"/>
        <end position="59"/>
    </location>
</feature>
<gene>
    <name evidence="2" type="primary">chchd1</name>
</gene>
<dbReference type="GO" id="GO:0032543">
    <property type="term" value="P:mitochondrial translation"/>
    <property type="evidence" value="ECO:0007669"/>
    <property type="project" value="InterPro"/>
</dbReference>
<accession>A0A8C5FXE1</accession>
<dbReference type="PANTHER" id="PTHR31278">
    <property type="entry name" value="CHCHD1"/>
    <property type="match status" value="1"/>
</dbReference>
<protein>
    <submittedName>
        <fullName evidence="2">Coiled-coil-helix-coiled-coil-helix domain containing 1</fullName>
    </submittedName>
</protein>
<feature type="compositionally biased region" description="Polar residues" evidence="1">
    <location>
        <begin position="1"/>
        <end position="11"/>
    </location>
</feature>
<dbReference type="GeneTree" id="ENSGT00390000007683"/>
<evidence type="ECO:0000256" key="1">
    <source>
        <dbReference type="SAM" id="MobiDB-lite"/>
    </source>
</evidence>
<organism evidence="2 3">
    <name type="scientific">Gadus morhua</name>
    <name type="common">Atlantic cod</name>
    <dbReference type="NCBI Taxonomy" id="8049"/>
    <lineage>
        <taxon>Eukaryota</taxon>
        <taxon>Metazoa</taxon>
        <taxon>Chordata</taxon>
        <taxon>Craniata</taxon>
        <taxon>Vertebrata</taxon>
        <taxon>Euteleostomi</taxon>
        <taxon>Actinopterygii</taxon>
        <taxon>Neopterygii</taxon>
        <taxon>Teleostei</taxon>
        <taxon>Neoteleostei</taxon>
        <taxon>Acanthomorphata</taxon>
        <taxon>Zeiogadaria</taxon>
        <taxon>Gadariae</taxon>
        <taxon>Gadiformes</taxon>
        <taxon>Gadoidei</taxon>
        <taxon>Gadidae</taxon>
        <taxon>Gadus</taxon>
    </lineage>
</organism>
<keyword evidence="3" id="KW-1185">Reference proteome</keyword>
<dbReference type="Proteomes" id="UP000694546">
    <property type="component" value="Chromosome 15"/>
</dbReference>
<evidence type="ECO:0000313" key="2">
    <source>
        <dbReference type="Ensembl" id="ENSGMOP00000068108.1"/>
    </source>
</evidence>
<dbReference type="Ensembl" id="ENSGMOT00000025136.1">
    <property type="protein sequence ID" value="ENSGMOP00000068108.1"/>
    <property type="gene ID" value="ENSGMOG00000027053.1"/>
</dbReference>
<dbReference type="GO" id="GO:0005654">
    <property type="term" value="C:nucleoplasm"/>
    <property type="evidence" value="ECO:0007669"/>
    <property type="project" value="TreeGrafter"/>
</dbReference>
<dbReference type="InterPro" id="IPR009069">
    <property type="entry name" value="Cys_alpha_HP_mot_SF"/>
</dbReference>
<reference evidence="2" key="1">
    <citation type="submission" date="2025-08" db="UniProtKB">
        <authorList>
            <consortium name="Ensembl"/>
        </authorList>
    </citation>
    <scope>IDENTIFICATION</scope>
</reference>
<dbReference type="SUPFAM" id="SSF47072">
    <property type="entry name" value="Cysteine alpha-hairpin motif"/>
    <property type="match status" value="1"/>
</dbReference>
<reference evidence="2" key="2">
    <citation type="submission" date="2025-09" db="UniProtKB">
        <authorList>
            <consortium name="Ensembl"/>
        </authorList>
    </citation>
    <scope>IDENTIFICATION</scope>
</reference>
<sequence length="190" mass="21113">MRPSRQMTSRHFTVPLYGSNGGARPPMTRGGCAGNKHSLSDQTSLQRDHQKSLPITPPTPVLGVIPPTMAMQSGQAFQEKVARMLSKEHGKALLKPNKPLVLKDEVANRKMKKGEATCITEMTTMMACWKQNNFVDALCSTEMRTFYTCVEKAQLDSKARASQSKMQGGRLPPKQASALLRRYPNHRTEV</sequence>
<name>A0A8C5FXE1_GADMO</name>
<proteinExistence type="predicted"/>
<dbReference type="GO" id="GO:0003723">
    <property type="term" value="F:RNA binding"/>
    <property type="evidence" value="ECO:0007669"/>
    <property type="project" value="TreeGrafter"/>
</dbReference>
<dbReference type="InterPro" id="IPR033620">
    <property type="entry name" value="Ribosomal_mS37_met"/>
</dbReference>
<dbReference type="GO" id="GO:0005761">
    <property type="term" value="C:mitochondrial ribosome"/>
    <property type="evidence" value="ECO:0007669"/>
    <property type="project" value="InterPro"/>
</dbReference>
<dbReference type="PANTHER" id="PTHR31278:SF2">
    <property type="entry name" value="SMALL RIBOSOMAL SUBUNIT PROTEIN MS37"/>
    <property type="match status" value="1"/>
</dbReference>
<evidence type="ECO:0000313" key="3">
    <source>
        <dbReference type="Proteomes" id="UP000694546"/>
    </source>
</evidence>
<dbReference type="AlphaFoldDB" id="A0A8C5FXE1"/>